<keyword evidence="3" id="KW-1185">Reference proteome</keyword>
<dbReference type="InterPro" id="IPR003749">
    <property type="entry name" value="ThiS/MoaD-like"/>
</dbReference>
<protein>
    <submittedName>
        <fullName evidence="2">MoaD/ThiS family protein</fullName>
    </submittedName>
</protein>
<dbReference type="InterPro" id="IPR012675">
    <property type="entry name" value="Beta-grasp_dom_sf"/>
</dbReference>
<dbReference type="CDD" id="cd17040">
    <property type="entry name" value="Ubl_MoaD_like"/>
    <property type="match status" value="1"/>
</dbReference>
<dbReference type="RefSeq" id="WP_311657609.1">
    <property type="nucleotide sequence ID" value="NZ_JAVRHY010000003.1"/>
</dbReference>
<organism evidence="2 3">
    <name type="scientific">Spectribacter acetivorans</name>
    <dbReference type="NCBI Taxonomy" id="3075603"/>
    <lineage>
        <taxon>Bacteria</taxon>
        <taxon>Pseudomonadati</taxon>
        <taxon>Pseudomonadota</taxon>
        <taxon>Gammaproteobacteria</taxon>
        <taxon>Salinisphaerales</taxon>
        <taxon>Salinisphaeraceae</taxon>
        <taxon>Spectribacter</taxon>
    </lineage>
</organism>
<proteinExistence type="predicted"/>
<dbReference type="InterPro" id="IPR016155">
    <property type="entry name" value="Mopterin_synth/thiamin_S_b"/>
</dbReference>
<name>A0ABU3B5K7_9GAMM</name>
<dbReference type="Pfam" id="PF02597">
    <property type="entry name" value="ThiS"/>
    <property type="match status" value="1"/>
</dbReference>
<evidence type="ECO:0000256" key="1">
    <source>
        <dbReference type="SAM" id="MobiDB-lite"/>
    </source>
</evidence>
<dbReference type="SUPFAM" id="SSF54285">
    <property type="entry name" value="MoaD/ThiS"/>
    <property type="match status" value="1"/>
</dbReference>
<dbReference type="Proteomes" id="UP001259982">
    <property type="component" value="Unassembled WGS sequence"/>
</dbReference>
<feature type="region of interest" description="Disordered" evidence="1">
    <location>
        <begin position="59"/>
        <end position="81"/>
    </location>
</feature>
<gene>
    <name evidence="2" type="ORF">RM531_04500</name>
</gene>
<feature type="compositionally biased region" description="Basic and acidic residues" evidence="1">
    <location>
        <begin position="60"/>
        <end position="71"/>
    </location>
</feature>
<accession>A0ABU3B5K7</accession>
<evidence type="ECO:0000313" key="3">
    <source>
        <dbReference type="Proteomes" id="UP001259982"/>
    </source>
</evidence>
<sequence length="81" mass="8450">MQVTVEGHGVLAPICGDRHPVELPVRQATVADVLEALAAELPDMVAHLPRTACARGDTLVPRDEPVDDGDHLALIPPVSGG</sequence>
<comment type="caution">
    <text evidence="2">The sequence shown here is derived from an EMBL/GenBank/DDBJ whole genome shotgun (WGS) entry which is preliminary data.</text>
</comment>
<reference evidence="2 3" key="1">
    <citation type="submission" date="2023-09" db="EMBL/GenBank/DDBJ databases">
        <authorList>
            <person name="Rey-Velasco X."/>
        </authorList>
    </citation>
    <scope>NUCLEOTIDE SEQUENCE [LARGE SCALE GENOMIC DNA]</scope>
    <source>
        <strain evidence="2 3">P385</strain>
    </source>
</reference>
<evidence type="ECO:0000313" key="2">
    <source>
        <dbReference type="EMBL" id="MDT0617725.1"/>
    </source>
</evidence>
<dbReference type="Gene3D" id="3.10.20.30">
    <property type="match status" value="1"/>
</dbReference>
<dbReference type="EMBL" id="JAVRHY010000003">
    <property type="protein sequence ID" value="MDT0617725.1"/>
    <property type="molecule type" value="Genomic_DNA"/>
</dbReference>